<dbReference type="Gene3D" id="3.30.43.10">
    <property type="entry name" value="Uridine Diphospho-n-acetylenolpyruvylglucosamine Reductase, domain 2"/>
    <property type="match status" value="1"/>
</dbReference>
<evidence type="ECO:0000313" key="7">
    <source>
        <dbReference type="EMBL" id="KAK6953536.1"/>
    </source>
</evidence>
<dbReference type="Pfam" id="PF08031">
    <property type="entry name" value="BBE"/>
    <property type="match status" value="1"/>
</dbReference>
<dbReference type="GO" id="GO:0016491">
    <property type="term" value="F:oxidoreductase activity"/>
    <property type="evidence" value="ECO:0007669"/>
    <property type="project" value="UniProtKB-KW"/>
</dbReference>
<evidence type="ECO:0000256" key="4">
    <source>
        <dbReference type="ARBA" id="ARBA00023002"/>
    </source>
</evidence>
<dbReference type="InterPro" id="IPR016166">
    <property type="entry name" value="FAD-bd_PCMH"/>
</dbReference>
<evidence type="ECO:0000256" key="1">
    <source>
        <dbReference type="ARBA" id="ARBA00005466"/>
    </source>
</evidence>
<protein>
    <recommendedName>
        <fullName evidence="6">FAD-binding PCMH-type domain-containing protein</fullName>
    </recommendedName>
</protein>
<keyword evidence="3" id="KW-0274">FAD</keyword>
<dbReference type="InterPro" id="IPR012951">
    <property type="entry name" value="BBE"/>
</dbReference>
<proteinExistence type="inferred from homology"/>
<dbReference type="InterPro" id="IPR016167">
    <property type="entry name" value="FAD-bd_PCMH_sub1"/>
</dbReference>
<gene>
    <name evidence="7" type="ORF">Daesc_005841</name>
</gene>
<evidence type="ECO:0000259" key="6">
    <source>
        <dbReference type="PROSITE" id="PS51387"/>
    </source>
</evidence>
<dbReference type="InterPro" id="IPR050416">
    <property type="entry name" value="FAD-linked_Oxidoreductase"/>
</dbReference>
<name>A0AAX6MM31_9PEZI</name>
<reference evidence="7 8" key="1">
    <citation type="journal article" date="2024" name="Front Chem Biol">
        <title>Unveiling the potential of Daldinia eschscholtzii MFLUCC 19-0629 through bioactivity and bioinformatics studies for enhanced sustainable agriculture production.</title>
        <authorList>
            <person name="Brooks S."/>
            <person name="Weaver J.A."/>
            <person name="Klomchit A."/>
            <person name="Alharthi S.A."/>
            <person name="Onlamun T."/>
            <person name="Nurani R."/>
            <person name="Vong T.K."/>
            <person name="Alberti F."/>
            <person name="Greco C."/>
        </authorList>
    </citation>
    <scope>NUCLEOTIDE SEQUENCE [LARGE SCALE GENOMIC DNA]</scope>
    <source>
        <strain evidence="7">MFLUCC 19-0629</strain>
    </source>
</reference>
<dbReference type="InterPro" id="IPR016169">
    <property type="entry name" value="FAD-bd_PCMH_sub2"/>
</dbReference>
<keyword evidence="2" id="KW-0285">Flavoprotein</keyword>
<dbReference type="GO" id="GO:0071949">
    <property type="term" value="F:FAD binding"/>
    <property type="evidence" value="ECO:0007669"/>
    <property type="project" value="InterPro"/>
</dbReference>
<evidence type="ECO:0000313" key="8">
    <source>
        <dbReference type="Proteomes" id="UP001369815"/>
    </source>
</evidence>
<comment type="caution">
    <text evidence="7">The sequence shown here is derived from an EMBL/GenBank/DDBJ whole genome shotgun (WGS) entry which is preliminary data.</text>
</comment>
<evidence type="ECO:0000256" key="3">
    <source>
        <dbReference type="ARBA" id="ARBA00022827"/>
    </source>
</evidence>
<dbReference type="Proteomes" id="UP001369815">
    <property type="component" value="Unassembled WGS sequence"/>
</dbReference>
<dbReference type="SUPFAM" id="SSF56176">
    <property type="entry name" value="FAD-binding/transporter-associated domain-like"/>
    <property type="match status" value="1"/>
</dbReference>
<evidence type="ECO:0000256" key="5">
    <source>
        <dbReference type="SAM" id="SignalP"/>
    </source>
</evidence>
<dbReference type="InterPro" id="IPR006094">
    <property type="entry name" value="Oxid_FAD_bind_N"/>
</dbReference>
<dbReference type="PANTHER" id="PTHR42973">
    <property type="entry name" value="BINDING OXIDOREDUCTASE, PUTATIVE (AFU_ORTHOLOGUE AFUA_1G17690)-RELATED"/>
    <property type="match status" value="1"/>
</dbReference>
<evidence type="ECO:0000256" key="2">
    <source>
        <dbReference type="ARBA" id="ARBA00022630"/>
    </source>
</evidence>
<dbReference type="PANTHER" id="PTHR42973:SF8">
    <property type="entry name" value="FAD-BINDING PCMH-TYPE DOMAIN-CONTAINING PROTEIN"/>
    <property type="match status" value="1"/>
</dbReference>
<dbReference type="Gene3D" id="3.30.465.10">
    <property type="match status" value="1"/>
</dbReference>
<sequence>MKSSIALVCKLVLFGTLATSASIPRYFQPSAFTRRQLSAAQVQEELGGQLSNTTSIFGPDDDRYPEATTRWNTFAIPKIQIVVEPGEESDISIIVKYCNENSLEFLAVNRAHGASQSLGSFNGIQINLKNLRQIDIQPGGKSAWFEGGVYDGPALSYLWDKGYVTTTGSCDCVGMMGPGLGGGYNRHQGLHGMISDNILQLNLVLADGTVIRVNKDSHSDLLWAMKGAGHNFGIVTSFEMNIFPRGPETWHYHNYIWQGDKLEDIFNALNVFHGNGTTPVNMAFNFGNFQMNTTISDKEPVIFWTFAYRGSAEEAEKHLAPFNAIEAVYEESDDVPYPRISFAQGTNEDSLLCQDNQLRIAATTGLEVYNITAERLIFDGFKRRAISNPELAAGGNILHEAYSDEAVTAHDPDDSAFPFRSDHLLMLFQTIVPDNNPSLEKDVREWATEVRGQWNDGQPGRPIHAYVNYANGFEPLEQIYGHESWRLERLRSLKAKYDPYNRFRYFNPIISDQKV</sequence>
<organism evidence="7 8">
    <name type="scientific">Daldinia eschscholtzii</name>
    <dbReference type="NCBI Taxonomy" id="292717"/>
    <lineage>
        <taxon>Eukaryota</taxon>
        <taxon>Fungi</taxon>
        <taxon>Dikarya</taxon>
        <taxon>Ascomycota</taxon>
        <taxon>Pezizomycotina</taxon>
        <taxon>Sordariomycetes</taxon>
        <taxon>Xylariomycetidae</taxon>
        <taxon>Xylariales</taxon>
        <taxon>Hypoxylaceae</taxon>
        <taxon>Daldinia</taxon>
    </lineage>
</organism>
<dbReference type="InterPro" id="IPR036318">
    <property type="entry name" value="FAD-bd_PCMH-like_sf"/>
</dbReference>
<accession>A0AAX6MM31</accession>
<feature type="signal peptide" evidence="5">
    <location>
        <begin position="1"/>
        <end position="20"/>
    </location>
</feature>
<feature type="domain" description="FAD-binding PCMH-type" evidence="6">
    <location>
        <begin position="75"/>
        <end position="245"/>
    </location>
</feature>
<keyword evidence="4" id="KW-0560">Oxidoreductase</keyword>
<dbReference type="Pfam" id="PF01565">
    <property type="entry name" value="FAD_binding_4"/>
    <property type="match status" value="1"/>
</dbReference>
<dbReference type="Gene3D" id="3.40.462.20">
    <property type="match status" value="1"/>
</dbReference>
<comment type="similarity">
    <text evidence="1">Belongs to the oxygen-dependent FAD-linked oxidoreductase family.</text>
</comment>
<feature type="chain" id="PRO_5043679923" description="FAD-binding PCMH-type domain-containing protein" evidence="5">
    <location>
        <begin position="21"/>
        <end position="515"/>
    </location>
</feature>
<keyword evidence="5" id="KW-0732">Signal</keyword>
<dbReference type="AlphaFoldDB" id="A0AAX6MM31"/>
<dbReference type="PROSITE" id="PS51387">
    <property type="entry name" value="FAD_PCMH"/>
    <property type="match status" value="1"/>
</dbReference>
<dbReference type="EMBL" id="JBANMG010000005">
    <property type="protein sequence ID" value="KAK6953536.1"/>
    <property type="molecule type" value="Genomic_DNA"/>
</dbReference>
<keyword evidence="8" id="KW-1185">Reference proteome</keyword>